<keyword evidence="3" id="KW-1185">Reference proteome</keyword>
<dbReference type="InterPro" id="IPR036291">
    <property type="entry name" value="NAD(P)-bd_dom_sf"/>
</dbReference>
<evidence type="ECO:0000313" key="3">
    <source>
        <dbReference type="Proteomes" id="UP000181951"/>
    </source>
</evidence>
<dbReference type="Gene3D" id="3.40.50.720">
    <property type="entry name" value="NAD(P)-binding Rossmann-like Domain"/>
    <property type="match status" value="1"/>
</dbReference>
<evidence type="ECO:0000256" key="1">
    <source>
        <dbReference type="RuleBase" id="RU000363"/>
    </source>
</evidence>
<evidence type="ECO:0000313" key="2">
    <source>
        <dbReference type="EMBL" id="SEO98952.1"/>
    </source>
</evidence>
<dbReference type="PANTHER" id="PTHR43313:SF1">
    <property type="entry name" value="3BETA-HYDROXYSTEROID DEHYDROGENASE DHS-16"/>
    <property type="match status" value="1"/>
</dbReference>
<proteinExistence type="inferred from homology"/>
<dbReference type="OrthoDB" id="3178062at2"/>
<reference evidence="2 3" key="1">
    <citation type="submission" date="2016-10" db="EMBL/GenBank/DDBJ databases">
        <authorList>
            <person name="de Groot N.N."/>
        </authorList>
    </citation>
    <scope>NUCLEOTIDE SEQUENCE [LARGE SCALE GENOMIC DNA]</scope>
    <source>
        <strain evidence="2 3">CGMCC 4.2026</strain>
    </source>
</reference>
<comment type="similarity">
    <text evidence="1">Belongs to the short-chain dehydrogenases/reductases (SDR) family.</text>
</comment>
<dbReference type="RefSeq" id="WP_069467503.1">
    <property type="nucleotide sequence ID" value="NZ_FODD01000065.1"/>
</dbReference>
<dbReference type="PRINTS" id="PR00081">
    <property type="entry name" value="GDHRDH"/>
</dbReference>
<organism evidence="2 3">
    <name type="scientific">Actinacidiphila rubida</name>
    <dbReference type="NCBI Taxonomy" id="310780"/>
    <lineage>
        <taxon>Bacteria</taxon>
        <taxon>Bacillati</taxon>
        <taxon>Actinomycetota</taxon>
        <taxon>Actinomycetes</taxon>
        <taxon>Kitasatosporales</taxon>
        <taxon>Streptomycetaceae</taxon>
        <taxon>Actinacidiphila</taxon>
    </lineage>
</organism>
<dbReference type="GO" id="GO:0016491">
    <property type="term" value="F:oxidoreductase activity"/>
    <property type="evidence" value="ECO:0007669"/>
    <property type="project" value="TreeGrafter"/>
</dbReference>
<dbReference type="STRING" id="310780.SAMN05216267_106513"/>
<dbReference type="AlphaFoldDB" id="A0A1H8U6N3"/>
<dbReference type="Pfam" id="PF00106">
    <property type="entry name" value="adh_short"/>
    <property type="match status" value="1"/>
</dbReference>
<dbReference type="EMBL" id="FODD01000065">
    <property type="protein sequence ID" value="SEO98952.1"/>
    <property type="molecule type" value="Genomic_DNA"/>
</dbReference>
<gene>
    <name evidence="2" type="ORF">SAMN05216267_106513</name>
</gene>
<accession>A0A1H8U6N3</accession>
<dbReference type="PRINTS" id="PR00080">
    <property type="entry name" value="SDRFAMILY"/>
</dbReference>
<dbReference type="InterPro" id="IPR002347">
    <property type="entry name" value="SDR_fam"/>
</dbReference>
<dbReference type="PANTHER" id="PTHR43313">
    <property type="entry name" value="SHORT-CHAIN DEHYDROGENASE/REDUCTASE FAMILY 9C"/>
    <property type="match status" value="1"/>
</dbReference>
<dbReference type="SUPFAM" id="SSF51735">
    <property type="entry name" value="NAD(P)-binding Rossmann-fold domains"/>
    <property type="match status" value="1"/>
</dbReference>
<dbReference type="GO" id="GO:0008202">
    <property type="term" value="P:steroid metabolic process"/>
    <property type="evidence" value="ECO:0007669"/>
    <property type="project" value="TreeGrafter"/>
</dbReference>
<dbReference type="Proteomes" id="UP000181951">
    <property type="component" value="Unassembled WGS sequence"/>
</dbReference>
<name>A0A1H8U6N3_9ACTN</name>
<sequence>MANTPSTPPGHGPVPRSVLLTGASGGVGTVAARALADHGFRVFAGVRDPGAYRPPSPQVVPVALDVTDPDAVATAAATVAERTGGALYAVVNNAGVLVQGPLELVPAAELHRQFAVNVYGPALVTQAFLPLLRRGHGRLVNVSAPTARVPAPFFGPIGASKAALQAMSHALRVELAHWGIPVVILEPGAMRTEIFRRAAEAQEQAASSLSEGQTELYAAQLAAIGTAAAAMKAAPPDIMAAAILRSLTAARPRARYTVGPDTRLIGLLSRLPLRTQDRLISGVLGLDKVAPAQGSAK</sequence>
<protein>
    <submittedName>
        <fullName evidence="2">Short-chain dehydrogenase</fullName>
    </submittedName>
</protein>